<organism evidence="2 3">
    <name type="scientific">Gossypium barbadense</name>
    <name type="common">Sea Island cotton</name>
    <name type="synonym">Hibiscus barbadensis</name>
    <dbReference type="NCBI Taxonomy" id="3634"/>
    <lineage>
        <taxon>Eukaryota</taxon>
        <taxon>Viridiplantae</taxon>
        <taxon>Streptophyta</taxon>
        <taxon>Embryophyta</taxon>
        <taxon>Tracheophyta</taxon>
        <taxon>Spermatophyta</taxon>
        <taxon>Magnoliopsida</taxon>
        <taxon>eudicotyledons</taxon>
        <taxon>Gunneridae</taxon>
        <taxon>Pentapetalae</taxon>
        <taxon>rosids</taxon>
        <taxon>malvids</taxon>
        <taxon>Malvales</taxon>
        <taxon>Malvaceae</taxon>
        <taxon>Malvoideae</taxon>
        <taxon>Gossypium</taxon>
    </lineage>
</organism>
<reference evidence="2 3" key="1">
    <citation type="submission" date="2015-01" db="EMBL/GenBank/DDBJ databases">
        <title>Genome of allotetraploid Gossypium barbadense reveals genomic plasticity and fiber elongation in cotton evolution.</title>
        <authorList>
            <person name="Chen X."/>
            <person name="Liu X."/>
            <person name="Zhao B."/>
            <person name="Zheng H."/>
            <person name="Hu Y."/>
            <person name="Lu G."/>
            <person name="Yang C."/>
            <person name="Chen J."/>
            <person name="Shan C."/>
            <person name="Zhang L."/>
            <person name="Zhou Y."/>
            <person name="Wang L."/>
            <person name="Guo W."/>
            <person name="Bai Y."/>
            <person name="Ruan J."/>
            <person name="Shangguan X."/>
            <person name="Mao Y."/>
            <person name="Jiang J."/>
            <person name="Zhu Y."/>
            <person name="Lei J."/>
            <person name="Kang H."/>
            <person name="Chen S."/>
            <person name="He X."/>
            <person name="Wang R."/>
            <person name="Wang Y."/>
            <person name="Chen J."/>
            <person name="Wang L."/>
            <person name="Yu S."/>
            <person name="Wang B."/>
            <person name="Wei J."/>
            <person name="Song S."/>
            <person name="Lu X."/>
            <person name="Gao Z."/>
            <person name="Gu W."/>
            <person name="Deng X."/>
            <person name="Ma D."/>
            <person name="Wang S."/>
            <person name="Liang W."/>
            <person name="Fang L."/>
            <person name="Cai C."/>
            <person name="Zhu X."/>
            <person name="Zhou B."/>
            <person name="Zhang Y."/>
            <person name="Chen Z."/>
            <person name="Xu S."/>
            <person name="Zhu R."/>
            <person name="Wang S."/>
            <person name="Zhang T."/>
            <person name="Zhao G."/>
        </authorList>
    </citation>
    <scope>NUCLEOTIDE SEQUENCE [LARGE SCALE GENOMIC DNA]</scope>
    <source>
        <strain evidence="3">cv. Xinhai21</strain>
        <tissue evidence="2">Leaf</tissue>
    </source>
</reference>
<proteinExistence type="predicted"/>
<gene>
    <name evidence="2" type="ORF">GOBAR_AA16250</name>
</gene>
<evidence type="ECO:0000313" key="2">
    <source>
        <dbReference type="EMBL" id="PPS04413.1"/>
    </source>
</evidence>
<evidence type="ECO:0000313" key="3">
    <source>
        <dbReference type="Proteomes" id="UP000239757"/>
    </source>
</evidence>
<accession>A0A2P5XM36</accession>
<evidence type="ECO:0000256" key="1">
    <source>
        <dbReference type="SAM" id="MobiDB-lite"/>
    </source>
</evidence>
<feature type="compositionally biased region" description="Polar residues" evidence="1">
    <location>
        <begin position="48"/>
        <end position="62"/>
    </location>
</feature>
<dbReference type="AlphaFoldDB" id="A0A2P5XM36"/>
<dbReference type="Proteomes" id="UP000239757">
    <property type="component" value="Unassembled WGS sequence"/>
</dbReference>
<name>A0A2P5XM36_GOSBA</name>
<protein>
    <submittedName>
        <fullName evidence="2">Uncharacterized protein</fullName>
    </submittedName>
</protein>
<feature type="compositionally biased region" description="Basic and acidic residues" evidence="1">
    <location>
        <begin position="19"/>
        <end position="35"/>
    </location>
</feature>
<feature type="region of interest" description="Disordered" evidence="1">
    <location>
        <begin position="1"/>
        <end position="75"/>
    </location>
</feature>
<dbReference type="EMBL" id="KZ664599">
    <property type="protein sequence ID" value="PPS04413.1"/>
    <property type="molecule type" value="Genomic_DNA"/>
</dbReference>
<sequence length="75" mass="8453">MSKRDRKPQDLGRNIKRSLRAERSCQKKNTQDEKNGSCPKGCVEDSRVQPTIPTQVQASAQGQRKGRGCKTWPIV</sequence>